<dbReference type="InterPro" id="IPR011044">
    <property type="entry name" value="Quino_amine_DH_bsu"/>
</dbReference>
<dbReference type="Pfam" id="PF00400">
    <property type="entry name" value="WD40"/>
    <property type="match status" value="2"/>
</dbReference>
<dbReference type="Gene3D" id="2.130.10.10">
    <property type="entry name" value="YVTN repeat-like/Quinoprotein amine dehydrogenase"/>
    <property type="match status" value="2"/>
</dbReference>
<evidence type="ECO:0008006" key="5">
    <source>
        <dbReference type="Google" id="ProtNLM"/>
    </source>
</evidence>
<accession>A0ABQ3XM45</accession>
<sequence>MTALAILALMARTTRTIIGTAVASALVCTSGAVAVAAVTGFTDTAPERERSCDTPDTTVPATTGTTTAWVLTPDGQQALNHDTMTLYDTQTGTPVRTLGATSTTTPRFTPSGQLMVTTTDQAIVLTDPRTAATVQTIPATATATALSPDGTLLATSDGTVHLWDVRTGRQIHELPTPARTLTFSPDGTRLATGGDSDQLRTWHTTDWSLDQEFSVSGEGIDTLAYSPDGLHLATIDADGQTRAVDLTTQESTRIEYFDRARDVAFTPDSARLIITMGWSSVVRADPATGYPESDVEACDQPGTALPAPDGESILVITGTGFDTYRLP</sequence>
<keyword evidence="2" id="KW-0732">Signal</keyword>
<reference evidence="3 4" key="1">
    <citation type="submission" date="2021-01" db="EMBL/GenBank/DDBJ databases">
        <title>Whole genome shotgun sequence of Actinoplanes couchii NBRC 106145.</title>
        <authorList>
            <person name="Komaki H."/>
            <person name="Tamura T."/>
        </authorList>
    </citation>
    <scope>NUCLEOTIDE SEQUENCE [LARGE SCALE GENOMIC DNA]</scope>
    <source>
        <strain evidence="3 4">NBRC 106145</strain>
    </source>
</reference>
<dbReference type="PANTHER" id="PTHR19879">
    <property type="entry name" value="TRANSCRIPTION INITIATION FACTOR TFIID"/>
    <property type="match status" value="1"/>
</dbReference>
<dbReference type="InterPro" id="IPR015943">
    <property type="entry name" value="WD40/YVTN_repeat-like_dom_sf"/>
</dbReference>
<dbReference type="SMART" id="SM00320">
    <property type="entry name" value="WD40"/>
    <property type="match status" value="4"/>
</dbReference>
<dbReference type="EMBL" id="BOMG01000097">
    <property type="protein sequence ID" value="GID59475.1"/>
    <property type="molecule type" value="Genomic_DNA"/>
</dbReference>
<evidence type="ECO:0000256" key="2">
    <source>
        <dbReference type="SAM" id="SignalP"/>
    </source>
</evidence>
<protein>
    <recommendedName>
        <fullName evidence="5">WD-40 repeat protein</fullName>
    </recommendedName>
</protein>
<dbReference type="SUPFAM" id="SSF50969">
    <property type="entry name" value="YVTN repeat-like/Quinoprotein amine dehydrogenase"/>
    <property type="match status" value="1"/>
</dbReference>
<organism evidence="3 4">
    <name type="scientific">Actinoplanes couchii</name>
    <dbReference type="NCBI Taxonomy" id="403638"/>
    <lineage>
        <taxon>Bacteria</taxon>
        <taxon>Bacillati</taxon>
        <taxon>Actinomycetota</taxon>
        <taxon>Actinomycetes</taxon>
        <taxon>Micromonosporales</taxon>
        <taxon>Micromonosporaceae</taxon>
        <taxon>Actinoplanes</taxon>
    </lineage>
</organism>
<comment type="caution">
    <text evidence="3">The sequence shown here is derived from an EMBL/GenBank/DDBJ whole genome shotgun (WGS) entry which is preliminary data.</text>
</comment>
<proteinExistence type="predicted"/>
<evidence type="ECO:0000313" key="3">
    <source>
        <dbReference type="EMBL" id="GID59475.1"/>
    </source>
</evidence>
<keyword evidence="1" id="KW-0853">WD repeat</keyword>
<dbReference type="Proteomes" id="UP000612282">
    <property type="component" value="Unassembled WGS sequence"/>
</dbReference>
<evidence type="ECO:0000256" key="1">
    <source>
        <dbReference type="PROSITE-ProRule" id="PRU00221"/>
    </source>
</evidence>
<gene>
    <name evidence="3" type="ORF">Aco03nite_078790</name>
</gene>
<feature type="repeat" description="WD" evidence="1">
    <location>
        <begin position="154"/>
        <end position="173"/>
    </location>
</feature>
<keyword evidence="4" id="KW-1185">Reference proteome</keyword>
<name>A0ABQ3XM45_9ACTN</name>
<feature type="chain" id="PRO_5046499939" description="WD-40 repeat protein" evidence="2">
    <location>
        <begin position="37"/>
        <end position="327"/>
    </location>
</feature>
<dbReference type="InterPro" id="IPR001680">
    <property type="entry name" value="WD40_rpt"/>
</dbReference>
<dbReference type="PROSITE" id="PS50082">
    <property type="entry name" value="WD_REPEATS_2"/>
    <property type="match status" value="1"/>
</dbReference>
<feature type="signal peptide" evidence="2">
    <location>
        <begin position="1"/>
        <end position="36"/>
    </location>
</feature>
<evidence type="ECO:0000313" key="4">
    <source>
        <dbReference type="Proteomes" id="UP000612282"/>
    </source>
</evidence>
<dbReference type="PANTHER" id="PTHR19879:SF9">
    <property type="entry name" value="TRANSCRIPTION INITIATION FACTOR TFIID SUBUNIT 5"/>
    <property type="match status" value="1"/>
</dbReference>